<dbReference type="Proteomes" id="UP000237351">
    <property type="component" value="Chromosome"/>
</dbReference>
<gene>
    <name evidence="1" type="ORF">GQ61_06040</name>
</gene>
<name>A0A1W6N567_9PROT</name>
<protein>
    <submittedName>
        <fullName evidence="1">Uncharacterized protein</fullName>
    </submittedName>
</protein>
<dbReference type="EMBL" id="CP008743">
    <property type="protein sequence ID" value="ARN84916.1"/>
    <property type="molecule type" value="Genomic_DNA"/>
</dbReference>
<accession>A0A1W6N567</accession>
<dbReference type="STRING" id="1414854.GQ61_06040"/>
<reference evidence="1 2" key="1">
    <citation type="submission" date="2014-06" db="EMBL/GenBank/DDBJ databases">
        <title>The genome of the endonuclear symbiont Nucleicultrix amoebiphila.</title>
        <authorList>
            <person name="Schulz F."/>
            <person name="Horn M."/>
        </authorList>
    </citation>
    <scope>NUCLEOTIDE SEQUENCE [LARGE SCALE GENOMIC DNA]</scope>
    <source>
        <strain evidence="1 2">FS5</strain>
    </source>
</reference>
<organism evidence="1 2">
    <name type="scientific">Candidatus Nucleicultrix amoebiphila FS5</name>
    <dbReference type="NCBI Taxonomy" id="1414854"/>
    <lineage>
        <taxon>Bacteria</taxon>
        <taxon>Pseudomonadati</taxon>
        <taxon>Pseudomonadota</taxon>
        <taxon>Alphaproteobacteria</taxon>
        <taxon>Holosporales</taxon>
        <taxon>Candidatus Nucleicultricaceae</taxon>
        <taxon>Candidatus Nucleicultrix</taxon>
    </lineage>
</organism>
<evidence type="ECO:0000313" key="2">
    <source>
        <dbReference type="Proteomes" id="UP000237351"/>
    </source>
</evidence>
<dbReference type="AlphaFoldDB" id="A0A1W6N567"/>
<proteinExistence type="predicted"/>
<keyword evidence="2" id="KW-1185">Reference proteome</keyword>
<dbReference type="KEGG" id="naf:GQ61_06040"/>
<evidence type="ECO:0000313" key="1">
    <source>
        <dbReference type="EMBL" id="ARN84916.1"/>
    </source>
</evidence>
<sequence length="86" mass="10274">MQEMDLLKTVIKNKETFFPSAWAKYDQIFQEGIHLLPGDRLKEIEEDYKKMEQMFFNAKAIPSMKEILLKLEEIETQLNKKLIKKP</sequence>